<accession>A0A0F4NHZ1</accession>
<evidence type="ECO:0000256" key="3">
    <source>
        <dbReference type="ARBA" id="ARBA00029447"/>
    </source>
</evidence>
<dbReference type="PANTHER" id="PTHR32089:SF55">
    <property type="entry name" value="METHYL ACCEPTING SENSORY TRANSDUCER WITH CACHE_2 SMALL MOLECULE BINDING DOMAIN"/>
    <property type="match status" value="1"/>
</dbReference>
<dbReference type="InterPro" id="IPR004089">
    <property type="entry name" value="MCPsignal_dom"/>
</dbReference>
<dbReference type="PATRIC" id="fig|579748.3.peg.2281"/>
<proteinExistence type="inferred from homology"/>
<dbReference type="InterPro" id="IPR003660">
    <property type="entry name" value="HAMP_dom"/>
</dbReference>
<dbReference type="FunFam" id="1.10.287.950:FF:000001">
    <property type="entry name" value="Methyl-accepting chemotaxis sensory transducer"/>
    <property type="match status" value="1"/>
</dbReference>
<reference evidence="8 9" key="1">
    <citation type="journal article" date="2015" name="BMC Genomics">
        <title>Genome mining reveals unlocked bioactive potential of marine Gram-negative bacteria.</title>
        <authorList>
            <person name="Machado H."/>
            <person name="Sonnenschein E.C."/>
            <person name="Melchiorsen J."/>
            <person name="Gram L."/>
        </authorList>
    </citation>
    <scope>NUCLEOTIDE SEQUENCE [LARGE SCALE GENOMIC DNA]</scope>
    <source>
        <strain evidence="8 9">S2757</strain>
    </source>
</reference>
<feature type="domain" description="HAMP" evidence="7">
    <location>
        <begin position="304"/>
        <end position="358"/>
    </location>
</feature>
<name>A0A0F4NHZ1_9VIBR</name>
<dbReference type="Pfam" id="PF00015">
    <property type="entry name" value="MCPsignal"/>
    <property type="match status" value="1"/>
</dbReference>
<dbReference type="RefSeq" id="WP_045955779.1">
    <property type="nucleotide sequence ID" value="NZ_JXXV01000018.1"/>
</dbReference>
<evidence type="ECO:0000256" key="5">
    <source>
        <dbReference type="SAM" id="Phobius"/>
    </source>
</evidence>
<dbReference type="InterPro" id="IPR004090">
    <property type="entry name" value="Chemotax_Me-accpt_rcpt"/>
</dbReference>
<dbReference type="EMBL" id="JXXV01000018">
    <property type="protein sequence ID" value="KJY82755.1"/>
    <property type="molecule type" value="Genomic_DNA"/>
</dbReference>
<dbReference type="Proteomes" id="UP000033673">
    <property type="component" value="Unassembled WGS sequence"/>
</dbReference>
<dbReference type="PANTHER" id="PTHR32089">
    <property type="entry name" value="METHYL-ACCEPTING CHEMOTAXIS PROTEIN MCPB"/>
    <property type="match status" value="1"/>
</dbReference>
<dbReference type="GO" id="GO:0007165">
    <property type="term" value="P:signal transduction"/>
    <property type="evidence" value="ECO:0007669"/>
    <property type="project" value="UniProtKB-KW"/>
</dbReference>
<dbReference type="CDD" id="cd06225">
    <property type="entry name" value="HAMP"/>
    <property type="match status" value="1"/>
</dbReference>
<dbReference type="CDD" id="cd11386">
    <property type="entry name" value="MCP_signal"/>
    <property type="match status" value="1"/>
</dbReference>
<dbReference type="GO" id="GO:0006935">
    <property type="term" value="P:chemotaxis"/>
    <property type="evidence" value="ECO:0007669"/>
    <property type="project" value="InterPro"/>
</dbReference>
<evidence type="ECO:0000256" key="4">
    <source>
        <dbReference type="PROSITE-ProRule" id="PRU00284"/>
    </source>
</evidence>
<dbReference type="Gene3D" id="3.30.450.20">
    <property type="entry name" value="PAS domain"/>
    <property type="match status" value="2"/>
</dbReference>
<dbReference type="STRING" id="579748.TW81_11060"/>
<keyword evidence="5" id="KW-0472">Membrane</keyword>
<evidence type="ECO:0000259" key="7">
    <source>
        <dbReference type="PROSITE" id="PS50885"/>
    </source>
</evidence>
<gene>
    <name evidence="8" type="ORF">TW81_11060</name>
</gene>
<comment type="subcellular location">
    <subcellularLocation>
        <location evidence="1">Membrane</location>
    </subcellularLocation>
</comment>
<dbReference type="PROSITE" id="PS50111">
    <property type="entry name" value="CHEMOTAXIS_TRANSDUC_2"/>
    <property type="match status" value="1"/>
</dbReference>
<keyword evidence="2 4" id="KW-0807">Transducer</keyword>
<evidence type="ECO:0000256" key="1">
    <source>
        <dbReference type="ARBA" id="ARBA00004370"/>
    </source>
</evidence>
<protein>
    <submittedName>
        <fullName evidence="8">Chemotaxis protein</fullName>
    </submittedName>
</protein>
<evidence type="ECO:0000256" key="2">
    <source>
        <dbReference type="ARBA" id="ARBA00023224"/>
    </source>
</evidence>
<keyword evidence="9" id="KW-1185">Reference proteome</keyword>
<comment type="similarity">
    <text evidence="3">Belongs to the methyl-accepting chemotaxis (MCP) protein family.</text>
</comment>
<organism evidence="8 9">
    <name type="scientific">Vibrio galatheae</name>
    <dbReference type="NCBI Taxonomy" id="579748"/>
    <lineage>
        <taxon>Bacteria</taxon>
        <taxon>Pseudomonadati</taxon>
        <taxon>Pseudomonadota</taxon>
        <taxon>Gammaproteobacteria</taxon>
        <taxon>Vibrionales</taxon>
        <taxon>Vibrionaceae</taxon>
        <taxon>Vibrio</taxon>
    </lineage>
</organism>
<dbReference type="SUPFAM" id="SSF58104">
    <property type="entry name" value="Methyl-accepting chemotaxis protein (MCP) signaling domain"/>
    <property type="match status" value="1"/>
</dbReference>
<dbReference type="GO" id="GO:0004888">
    <property type="term" value="F:transmembrane signaling receptor activity"/>
    <property type="evidence" value="ECO:0007669"/>
    <property type="project" value="InterPro"/>
</dbReference>
<dbReference type="CDD" id="cd18774">
    <property type="entry name" value="PDC2_HK_sensor"/>
    <property type="match status" value="1"/>
</dbReference>
<dbReference type="SMART" id="SM00304">
    <property type="entry name" value="HAMP"/>
    <property type="match status" value="1"/>
</dbReference>
<comment type="caution">
    <text evidence="8">The sequence shown here is derived from an EMBL/GenBank/DDBJ whole genome shotgun (WGS) entry which is preliminary data.</text>
</comment>
<evidence type="ECO:0000313" key="8">
    <source>
        <dbReference type="EMBL" id="KJY82755.1"/>
    </source>
</evidence>
<dbReference type="OrthoDB" id="2489132at2"/>
<feature type="transmembrane region" description="Helical" evidence="5">
    <location>
        <begin position="284"/>
        <end position="307"/>
    </location>
</feature>
<feature type="domain" description="Methyl-accepting transducer" evidence="6">
    <location>
        <begin position="363"/>
        <end position="599"/>
    </location>
</feature>
<dbReference type="SMART" id="SM00283">
    <property type="entry name" value="MA"/>
    <property type="match status" value="1"/>
</dbReference>
<evidence type="ECO:0000259" key="6">
    <source>
        <dbReference type="PROSITE" id="PS50111"/>
    </source>
</evidence>
<evidence type="ECO:0000313" key="9">
    <source>
        <dbReference type="Proteomes" id="UP000033673"/>
    </source>
</evidence>
<sequence length="636" mass="68937">MRNLGFRKLLLISIIALVVFSVSISSYVAYVKQKETLVDLITSSNQEYVESKAEEIENKLNEKVAGLDKLGKLFENDPIKGEEKDFIALTHLIAGGMNLNSSVVAFTNGDGYWNQTAKTWPNNKYDGDVTTRSWYQLGRKSSTAAMTEPYLSSDGDIYWVSIVRKTFSGMISVDMQLGFLNEIVKNANEIPGALAMIINHDKTVLASSFDAVKAGESSDKFPWLSSVAKQAIGSSEAVFDGQLGDKEKLFFSHQITIAGKNWYFVVGLEKEVVYADLASAKQTAIVTAVIATVVSVIFALLILNVLYRPILVLKETVVGLSQGNGDLTQRIEVKTNDDLGQISEGVNAFIASLQAMMLDIREVTNHLNENVDRMKDQSQRNNVILQNHVQETEQVVTAIEEMNSTADSMATDAANTADLTHKANEASSNSKATVTQAQNNVQELVDDVSTASDNVNKMASETDGINTILGVIGDIAEQTNLLALNAAIEAARAGEQGRGFAVVADEVRNLASRTKTSTEEIEAALASLLRGSQSVVDSMETTKQKCAQTAEGAGEVAESLDVMTQFVTDINDLSTQIATAAEEQSSVTQELSRNMSAINDIVGELDANGQQALEEAKHISDMNQKLTGIIGRFKLD</sequence>
<dbReference type="Pfam" id="PF00672">
    <property type="entry name" value="HAMP"/>
    <property type="match status" value="1"/>
</dbReference>
<dbReference type="PROSITE" id="PS50885">
    <property type="entry name" value="HAMP"/>
    <property type="match status" value="1"/>
</dbReference>
<dbReference type="AlphaFoldDB" id="A0A0F4NHZ1"/>
<keyword evidence="5" id="KW-1133">Transmembrane helix</keyword>
<dbReference type="GO" id="GO:0016020">
    <property type="term" value="C:membrane"/>
    <property type="evidence" value="ECO:0007669"/>
    <property type="project" value="UniProtKB-SubCell"/>
</dbReference>
<dbReference type="PRINTS" id="PR00260">
    <property type="entry name" value="CHEMTRNSDUCR"/>
</dbReference>
<dbReference type="Gene3D" id="1.10.287.950">
    <property type="entry name" value="Methyl-accepting chemotaxis protein"/>
    <property type="match status" value="1"/>
</dbReference>
<keyword evidence="5" id="KW-0812">Transmembrane</keyword>